<dbReference type="EMBL" id="CACRYJ010000016">
    <property type="protein sequence ID" value="VZO35869.1"/>
    <property type="molecule type" value="Genomic_DNA"/>
</dbReference>
<dbReference type="Gene3D" id="3.40.50.1820">
    <property type="entry name" value="alpha/beta hydrolase"/>
    <property type="match status" value="1"/>
</dbReference>
<feature type="domain" description="AB hydrolase-1" evidence="2">
    <location>
        <begin position="62"/>
        <end position="317"/>
    </location>
</feature>
<dbReference type="Proteomes" id="UP000419743">
    <property type="component" value="Unassembled WGS sequence"/>
</dbReference>
<sequence>MMRRTALVLLAAGLGVMAACTGSPPDSGSDSSLEAGSDYGEVELDGAVIAYESLGSPDDETVLLIAGTGMQLIDWPTELVEALVDQGYRVVRFDNRDVGLTTVFAEVEPLDEAAIGDALETGEPPPVPYTFDDMAEDALGVLDALDVQRAHVVGLSMGGAIAQLIAIDTPERVRSLTLLAADSGNPELPPIDPEAFADMPPGPRPTDREGFIDRRVAEEQALTGAGYQTDEAELRAAVLRAVERAYDPAALARQEVMSLVGHLASADYRFANLESIDLPTVVVQGDDDPLVPVEAAYDIEARIPDSELRVIPGLGHQVPVEVVPDVVDAIVTVAARASET</sequence>
<dbReference type="SUPFAM" id="SSF53474">
    <property type="entry name" value="alpha/beta-Hydrolases"/>
    <property type="match status" value="1"/>
</dbReference>
<evidence type="ECO:0000313" key="3">
    <source>
        <dbReference type="EMBL" id="VZO35869.1"/>
    </source>
</evidence>
<dbReference type="GO" id="GO:0046503">
    <property type="term" value="P:glycerolipid catabolic process"/>
    <property type="evidence" value="ECO:0007669"/>
    <property type="project" value="TreeGrafter"/>
</dbReference>
<dbReference type="GO" id="GO:0004806">
    <property type="term" value="F:triacylglycerol lipase activity"/>
    <property type="evidence" value="ECO:0007669"/>
    <property type="project" value="TreeGrafter"/>
</dbReference>
<evidence type="ECO:0000256" key="1">
    <source>
        <dbReference type="SAM" id="SignalP"/>
    </source>
</evidence>
<accession>A0A7M4DG26</accession>
<evidence type="ECO:0000313" key="4">
    <source>
        <dbReference type="Proteomes" id="UP000419743"/>
    </source>
</evidence>
<feature type="chain" id="PRO_5038788427" evidence="1">
    <location>
        <begin position="19"/>
        <end position="340"/>
    </location>
</feature>
<dbReference type="PANTHER" id="PTHR43433">
    <property type="entry name" value="HYDROLASE, ALPHA/BETA FOLD FAMILY PROTEIN"/>
    <property type="match status" value="1"/>
</dbReference>
<protein>
    <submittedName>
        <fullName evidence="3">2-hydroxy-6-oxo-6-(2'-aminophenyl)hexa-2, 4-dienoic acid hydrolase</fullName>
        <ecNumber evidence="3">3.7.1.13</ecNumber>
    </submittedName>
</protein>
<comment type="caution">
    <text evidence="3">The sequence shown here is derived from an EMBL/GenBank/DDBJ whole genome shotgun (WGS) entry which is preliminary data.</text>
</comment>
<dbReference type="InterPro" id="IPR029058">
    <property type="entry name" value="AB_hydrolase_fold"/>
</dbReference>
<organism evidence="3 4">
    <name type="scientific">Occultella aeris</name>
    <dbReference type="NCBI Taxonomy" id="2761496"/>
    <lineage>
        <taxon>Bacteria</taxon>
        <taxon>Bacillati</taxon>
        <taxon>Actinomycetota</taxon>
        <taxon>Actinomycetes</taxon>
        <taxon>Micrococcales</taxon>
        <taxon>Ruaniaceae</taxon>
        <taxon>Occultella</taxon>
    </lineage>
</organism>
<evidence type="ECO:0000259" key="2">
    <source>
        <dbReference type="Pfam" id="PF00561"/>
    </source>
</evidence>
<reference evidence="3 4" key="1">
    <citation type="submission" date="2019-11" db="EMBL/GenBank/DDBJ databases">
        <authorList>
            <person name="Criscuolo A."/>
        </authorList>
    </citation>
    <scope>NUCLEOTIDE SEQUENCE [LARGE SCALE GENOMIC DNA]</scope>
    <source>
        <strain evidence="3">CIP111667</strain>
    </source>
</reference>
<keyword evidence="3" id="KW-0378">Hydrolase</keyword>
<keyword evidence="1" id="KW-0732">Signal</keyword>
<dbReference type="GO" id="GO:0018768">
    <property type="term" value="F:2-hydroxy-6-oxo-6-(2'-aminophenyl)hexa-2,4-dienoate hydrolase activity"/>
    <property type="evidence" value="ECO:0007669"/>
    <property type="project" value="UniProtKB-EC"/>
</dbReference>
<dbReference type="Pfam" id="PF00561">
    <property type="entry name" value="Abhydrolase_1"/>
    <property type="match status" value="1"/>
</dbReference>
<keyword evidence="4" id="KW-1185">Reference proteome</keyword>
<dbReference type="EC" id="3.7.1.13" evidence="3"/>
<dbReference type="PANTHER" id="PTHR43433:SF5">
    <property type="entry name" value="AB HYDROLASE-1 DOMAIN-CONTAINING PROTEIN"/>
    <property type="match status" value="1"/>
</dbReference>
<dbReference type="PROSITE" id="PS51257">
    <property type="entry name" value="PROKAR_LIPOPROTEIN"/>
    <property type="match status" value="1"/>
</dbReference>
<feature type="signal peptide" evidence="1">
    <location>
        <begin position="1"/>
        <end position="18"/>
    </location>
</feature>
<proteinExistence type="predicted"/>
<dbReference type="InterPro" id="IPR050471">
    <property type="entry name" value="AB_hydrolase"/>
</dbReference>
<dbReference type="AlphaFoldDB" id="A0A7M4DG26"/>
<name>A0A7M4DG26_9MICO</name>
<dbReference type="InterPro" id="IPR000073">
    <property type="entry name" value="AB_hydrolase_1"/>
</dbReference>
<gene>
    <name evidence="3" type="primary">carC</name>
    <name evidence="3" type="ORF">HALOF300_01071</name>
</gene>